<dbReference type="Proteomes" id="UP000305709">
    <property type="component" value="Unassembled WGS sequence"/>
</dbReference>
<gene>
    <name evidence="9" type="ORF">FHG71_18065</name>
</gene>
<feature type="transmembrane region" description="Helical" evidence="8">
    <location>
        <begin position="290"/>
        <end position="309"/>
    </location>
</feature>
<comment type="caution">
    <text evidence="9">The sequence shown here is derived from an EMBL/GenBank/DDBJ whole genome shotgun (WGS) entry which is preliminary data.</text>
</comment>
<keyword evidence="6 8" id="KW-1133">Transmembrane helix</keyword>
<keyword evidence="2" id="KW-0813">Transport</keyword>
<keyword evidence="7 8" id="KW-0472">Membrane</keyword>
<evidence type="ECO:0000313" key="9">
    <source>
        <dbReference type="EMBL" id="TNC65030.1"/>
    </source>
</evidence>
<comment type="subcellular location">
    <subcellularLocation>
        <location evidence="1">Cell membrane</location>
        <topology evidence="1">Multi-pass membrane protein</topology>
    </subcellularLocation>
</comment>
<evidence type="ECO:0000256" key="2">
    <source>
        <dbReference type="ARBA" id="ARBA00022448"/>
    </source>
</evidence>
<feature type="transmembrane region" description="Helical" evidence="8">
    <location>
        <begin position="115"/>
        <end position="135"/>
    </location>
</feature>
<keyword evidence="10" id="KW-1185">Reference proteome</keyword>
<evidence type="ECO:0000256" key="5">
    <source>
        <dbReference type="ARBA" id="ARBA00022692"/>
    </source>
</evidence>
<dbReference type="OrthoDB" id="6384190at2"/>
<reference evidence="9 10" key="1">
    <citation type="submission" date="2019-06" db="EMBL/GenBank/DDBJ databases">
        <authorList>
            <person name="Jiang L."/>
        </authorList>
    </citation>
    <scope>NUCLEOTIDE SEQUENCE [LARGE SCALE GENOMIC DNA]</scope>
    <source>
        <strain evidence="9 10">YIM 48858</strain>
    </source>
</reference>
<organism evidence="9 10">
    <name type="scientific">Rubellimicrobium roseum</name>
    <dbReference type="NCBI Taxonomy" id="687525"/>
    <lineage>
        <taxon>Bacteria</taxon>
        <taxon>Pseudomonadati</taxon>
        <taxon>Pseudomonadota</taxon>
        <taxon>Alphaproteobacteria</taxon>
        <taxon>Rhodobacterales</taxon>
        <taxon>Roseobacteraceae</taxon>
        <taxon>Rubellimicrobium</taxon>
    </lineage>
</organism>
<feature type="transmembrane region" description="Helical" evidence="8">
    <location>
        <begin position="16"/>
        <end position="36"/>
    </location>
</feature>
<dbReference type="CDD" id="cd06579">
    <property type="entry name" value="TM_PBP1_transp_AraH_like"/>
    <property type="match status" value="1"/>
</dbReference>
<feature type="transmembrane region" description="Helical" evidence="8">
    <location>
        <begin position="88"/>
        <end position="109"/>
    </location>
</feature>
<keyword evidence="3" id="KW-1003">Cell membrane</keyword>
<feature type="transmembrane region" description="Helical" evidence="8">
    <location>
        <begin position="48"/>
        <end position="76"/>
    </location>
</feature>
<evidence type="ECO:0000256" key="3">
    <source>
        <dbReference type="ARBA" id="ARBA00022475"/>
    </source>
</evidence>
<keyword evidence="4" id="KW-0997">Cell inner membrane</keyword>
<evidence type="ECO:0000256" key="1">
    <source>
        <dbReference type="ARBA" id="ARBA00004651"/>
    </source>
</evidence>
<dbReference type="PANTHER" id="PTHR32196:SF21">
    <property type="entry name" value="ABC TRANSPORTER PERMEASE PROTEIN YPHD-RELATED"/>
    <property type="match status" value="1"/>
</dbReference>
<evidence type="ECO:0000313" key="10">
    <source>
        <dbReference type="Proteomes" id="UP000305709"/>
    </source>
</evidence>
<sequence>MTSTQGALDVATRMGAVLMLVAIVLVFGVLTPGFLAPDSLANTVKQSSFIGIAAVGMVFVLLTAGIDLSVGSVMFLGSLVAGLVMRDAGAGVGLALLACLATGAILGAINAVLIVGLRVIPFIVTLSTLFLYRGFGTWLTESRQLDFPDEVRSFGLASVGGIPVPILIFAAVALLAHVILRHTAFGRHVYAFGNDPLAAAKAGLPVRRIQATVYVVSGTLAALAGFVLISQIGRLDAGFGEGREFDVIAAAVLGGASLFGGIGGAGSAVLGALTIQAVKAGLVFSGVNLYLQPLLQGAVILLAVFLDGLREARLRSLRRRVIRPRTA</sequence>
<evidence type="ECO:0000256" key="7">
    <source>
        <dbReference type="ARBA" id="ARBA00023136"/>
    </source>
</evidence>
<dbReference type="EMBL" id="VDFV01000040">
    <property type="protein sequence ID" value="TNC65030.1"/>
    <property type="molecule type" value="Genomic_DNA"/>
</dbReference>
<dbReference type="InterPro" id="IPR001851">
    <property type="entry name" value="ABC_transp_permease"/>
</dbReference>
<dbReference type="GO" id="GO:0005886">
    <property type="term" value="C:plasma membrane"/>
    <property type="evidence" value="ECO:0007669"/>
    <property type="project" value="UniProtKB-SubCell"/>
</dbReference>
<feature type="transmembrane region" description="Helical" evidence="8">
    <location>
        <begin position="156"/>
        <end position="180"/>
    </location>
</feature>
<name>A0A5C4NA85_9RHOB</name>
<feature type="transmembrane region" description="Helical" evidence="8">
    <location>
        <begin position="245"/>
        <end position="270"/>
    </location>
</feature>
<dbReference type="RefSeq" id="WP_139083099.1">
    <property type="nucleotide sequence ID" value="NZ_VDFV01000040.1"/>
</dbReference>
<dbReference type="Pfam" id="PF02653">
    <property type="entry name" value="BPD_transp_2"/>
    <property type="match status" value="1"/>
</dbReference>
<evidence type="ECO:0000256" key="6">
    <source>
        <dbReference type="ARBA" id="ARBA00022989"/>
    </source>
</evidence>
<accession>A0A5C4NA85</accession>
<protein>
    <submittedName>
        <fullName evidence="9">ABC transporter permease</fullName>
    </submittedName>
</protein>
<proteinExistence type="predicted"/>
<dbReference type="AlphaFoldDB" id="A0A5C4NA85"/>
<dbReference type="PANTHER" id="PTHR32196">
    <property type="entry name" value="ABC TRANSPORTER PERMEASE PROTEIN YPHD-RELATED-RELATED"/>
    <property type="match status" value="1"/>
</dbReference>
<evidence type="ECO:0000256" key="4">
    <source>
        <dbReference type="ARBA" id="ARBA00022519"/>
    </source>
</evidence>
<keyword evidence="5 8" id="KW-0812">Transmembrane</keyword>
<evidence type="ECO:0000256" key="8">
    <source>
        <dbReference type="SAM" id="Phobius"/>
    </source>
</evidence>
<dbReference type="GO" id="GO:0022857">
    <property type="term" value="F:transmembrane transporter activity"/>
    <property type="evidence" value="ECO:0007669"/>
    <property type="project" value="InterPro"/>
</dbReference>
<feature type="transmembrane region" description="Helical" evidence="8">
    <location>
        <begin position="211"/>
        <end position="233"/>
    </location>
</feature>